<accession>A0A6P2LMU2</accession>
<proteinExistence type="predicted"/>
<name>A0A228HL92_9BURK</name>
<dbReference type="EMBL" id="CABVQC010000021">
    <property type="protein sequence ID" value="VWB73155.1"/>
    <property type="molecule type" value="Genomic_DNA"/>
</dbReference>
<keyword evidence="1" id="KW-0472">Membrane</keyword>
<organism evidence="2 4">
    <name type="scientific">Burkholderia aenigmatica</name>
    <dbReference type="NCBI Taxonomy" id="2015348"/>
    <lineage>
        <taxon>Bacteria</taxon>
        <taxon>Pseudomonadati</taxon>
        <taxon>Pseudomonadota</taxon>
        <taxon>Betaproteobacteria</taxon>
        <taxon>Burkholderiales</taxon>
        <taxon>Burkholderiaceae</taxon>
        <taxon>Burkholderia</taxon>
        <taxon>Burkholderia cepacia complex</taxon>
    </lineage>
</organism>
<sequence>MQILGVTLRRPTFNDVTFAAAMGTAVFAVYELAVMALGVHETTKGGLLFFVGTVWGALSNRIGIDLAKGWRAKVLFLIGLGLLIMVPAVAVIFTR</sequence>
<evidence type="ECO:0000313" key="4">
    <source>
        <dbReference type="Proteomes" id="UP000214600"/>
    </source>
</evidence>
<keyword evidence="1" id="KW-1133">Transmembrane helix</keyword>
<feature type="transmembrane region" description="Helical" evidence="1">
    <location>
        <begin position="16"/>
        <end position="39"/>
    </location>
</feature>
<feature type="transmembrane region" description="Helical" evidence="1">
    <location>
        <begin position="74"/>
        <end position="93"/>
    </location>
</feature>
<dbReference type="GeneID" id="99664974"/>
<feature type="transmembrane region" description="Helical" evidence="1">
    <location>
        <begin position="45"/>
        <end position="62"/>
    </location>
</feature>
<protein>
    <submittedName>
        <fullName evidence="2">Uncharacterized protein</fullName>
    </submittedName>
</protein>
<gene>
    <name evidence="3" type="ORF">BLA13014_03332</name>
    <name evidence="2" type="ORF">CFB84_43220</name>
</gene>
<evidence type="ECO:0000313" key="5">
    <source>
        <dbReference type="Proteomes" id="UP000494261"/>
    </source>
</evidence>
<keyword evidence="1" id="KW-0812">Transmembrane</keyword>
<dbReference type="AlphaFoldDB" id="A0A228HL92"/>
<dbReference type="RefSeq" id="WP_025496178.1">
    <property type="nucleotide sequence ID" value="NZ_CABVQC010000021.1"/>
</dbReference>
<evidence type="ECO:0000256" key="1">
    <source>
        <dbReference type="SAM" id="Phobius"/>
    </source>
</evidence>
<reference evidence="2" key="2">
    <citation type="submission" date="2017-06" db="EMBL/GenBank/DDBJ databases">
        <authorList>
            <person name="Kim H.J."/>
            <person name="Triplett B.A."/>
        </authorList>
    </citation>
    <scope>NUCLEOTIDE SEQUENCE [LARGE SCALE GENOMIC DNA]</scope>
    <source>
        <strain evidence="2">AU17325</strain>
    </source>
</reference>
<dbReference type="EMBL" id="NKFA01000049">
    <property type="protein sequence ID" value="OXI30974.1"/>
    <property type="molecule type" value="Genomic_DNA"/>
</dbReference>
<reference evidence="4" key="1">
    <citation type="submission" date="2017-06" db="EMBL/GenBank/DDBJ databases">
        <authorList>
            <person name="LiPuma J."/>
            <person name="Spilker T."/>
        </authorList>
    </citation>
    <scope>NUCLEOTIDE SEQUENCE [LARGE SCALE GENOMIC DNA]</scope>
    <source>
        <strain evidence="4">AU17325</strain>
    </source>
</reference>
<reference evidence="3 5" key="4">
    <citation type="submission" date="2019-09" db="EMBL/GenBank/DDBJ databases">
        <authorList>
            <person name="Depoorter E."/>
        </authorList>
    </citation>
    <scope>NUCLEOTIDE SEQUENCE [LARGE SCALE GENOMIC DNA]</scope>
    <source>
        <strain evidence="3">LMG 13014</strain>
    </source>
</reference>
<evidence type="ECO:0000313" key="3">
    <source>
        <dbReference type="EMBL" id="VWB73155.1"/>
    </source>
</evidence>
<dbReference type="Proteomes" id="UP000214600">
    <property type="component" value="Unassembled WGS sequence"/>
</dbReference>
<dbReference type="OrthoDB" id="8687112at2"/>
<dbReference type="Proteomes" id="UP000494261">
    <property type="component" value="Unassembled WGS sequence"/>
</dbReference>
<accession>A0A228HL92</accession>
<evidence type="ECO:0000313" key="2">
    <source>
        <dbReference type="EMBL" id="OXI30974.1"/>
    </source>
</evidence>
<reference evidence="2 4" key="3">
    <citation type="submission" date="2017-08" db="EMBL/GenBank/DDBJ databases">
        <title>WGS of novel Burkholderia cepaca complex species.</title>
        <authorList>
            <person name="Lipuma J."/>
            <person name="Spilker T."/>
        </authorList>
    </citation>
    <scope>NUCLEOTIDE SEQUENCE [LARGE SCALE GENOMIC DNA]</scope>
    <source>
        <strain evidence="2 4">AU17325</strain>
    </source>
</reference>